<evidence type="ECO:0000313" key="1">
    <source>
        <dbReference type="EMBL" id="CAL4094273.1"/>
    </source>
</evidence>
<organism evidence="1 2">
    <name type="scientific">Meganyctiphanes norvegica</name>
    <name type="common">Northern krill</name>
    <name type="synonym">Thysanopoda norvegica</name>
    <dbReference type="NCBI Taxonomy" id="48144"/>
    <lineage>
        <taxon>Eukaryota</taxon>
        <taxon>Metazoa</taxon>
        <taxon>Ecdysozoa</taxon>
        <taxon>Arthropoda</taxon>
        <taxon>Crustacea</taxon>
        <taxon>Multicrustacea</taxon>
        <taxon>Malacostraca</taxon>
        <taxon>Eumalacostraca</taxon>
        <taxon>Eucarida</taxon>
        <taxon>Euphausiacea</taxon>
        <taxon>Euphausiidae</taxon>
        <taxon>Meganyctiphanes</taxon>
    </lineage>
</organism>
<dbReference type="EMBL" id="CAXKWB010009323">
    <property type="protein sequence ID" value="CAL4094273.1"/>
    <property type="molecule type" value="Genomic_DNA"/>
</dbReference>
<sequence length="121" mass="14032">MRRNRVVFFGISKQSNDRDDHAIKKTFRVRSGNNIVILSPILITKFCHIVDKLTVLNRSTQHNLEVLPNNNRLHGVSVAPDLSFKERKKYKALKQEMININEELQTSSSTSEKWIVKKCNL</sequence>
<keyword evidence="2" id="KW-1185">Reference proteome</keyword>
<dbReference type="AlphaFoldDB" id="A0AAV2QP19"/>
<dbReference type="Proteomes" id="UP001497623">
    <property type="component" value="Unassembled WGS sequence"/>
</dbReference>
<accession>A0AAV2QP19</accession>
<proteinExistence type="predicted"/>
<comment type="caution">
    <text evidence="1">The sequence shown here is derived from an EMBL/GenBank/DDBJ whole genome shotgun (WGS) entry which is preliminary data.</text>
</comment>
<reference evidence="1 2" key="1">
    <citation type="submission" date="2024-05" db="EMBL/GenBank/DDBJ databases">
        <authorList>
            <person name="Wallberg A."/>
        </authorList>
    </citation>
    <scope>NUCLEOTIDE SEQUENCE [LARGE SCALE GENOMIC DNA]</scope>
</reference>
<name>A0AAV2QP19_MEGNR</name>
<evidence type="ECO:0000313" key="2">
    <source>
        <dbReference type="Proteomes" id="UP001497623"/>
    </source>
</evidence>
<protein>
    <submittedName>
        <fullName evidence="1">Uncharacterized protein</fullName>
    </submittedName>
</protein>
<gene>
    <name evidence="1" type="ORF">MNOR_LOCUS15112</name>
</gene>